<dbReference type="RefSeq" id="WP_136495532.1">
    <property type="nucleotide sequence ID" value="NZ_CP046052.1"/>
</dbReference>
<protein>
    <submittedName>
        <fullName evidence="1">Uncharacterized protein</fullName>
    </submittedName>
</protein>
<keyword evidence="2" id="KW-1185">Reference proteome</keyword>
<sequence>MTRLRGSAFLTSLLVIALCACTISGAATLLRFGVEELIVDGENAEARLRPFTGSAWVGYLARRDLLADSVGEDASERLADISGLLSGAPLSSEAWLELARLRRAQGAPLSETIGALAMSHLTGPNEGPLMGRRVGLALPLWSALPPDIRRMLISDLIGGGWGYLDQPGQTALPAVLRLSREESRAELRAALSRAGEPGAAIVRALDLDASGSN</sequence>
<accession>A0A6B8KFP1</accession>
<organism evidence="1 2">
    <name type="scientific">Methylocystis heyeri</name>
    <dbReference type="NCBI Taxonomy" id="391905"/>
    <lineage>
        <taxon>Bacteria</taxon>
        <taxon>Pseudomonadati</taxon>
        <taxon>Pseudomonadota</taxon>
        <taxon>Alphaproteobacteria</taxon>
        <taxon>Hyphomicrobiales</taxon>
        <taxon>Methylocystaceae</taxon>
        <taxon>Methylocystis</taxon>
    </lineage>
</organism>
<name>A0A6B8KFP1_9HYPH</name>
<reference evidence="1 2" key="1">
    <citation type="submission" date="2019-11" db="EMBL/GenBank/DDBJ databases">
        <title>The genome sequence of Methylocystis heyeri.</title>
        <authorList>
            <person name="Oshkin I.Y."/>
            <person name="Miroshnikov K."/>
            <person name="Dedysh S.N."/>
        </authorList>
    </citation>
    <scope>NUCLEOTIDE SEQUENCE [LARGE SCALE GENOMIC DNA]</scope>
    <source>
        <strain evidence="1 2">H2</strain>
    </source>
</reference>
<evidence type="ECO:0000313" key="1">
    <source>
        <dbReference type="EMBL" id="QGM45250.1"/>
    </source>
</evidence>
<dbReference type="EMBL" id="CP046052">
    <property type="protein sequence ID" value="QGM45250.1"/>
    <property type="molecule type" value="Genomic_DNA"/>
</dbReference>
<dbReference type="KEGG" id="mhey:H2LOC_005825"/>
<gene>
    <name evidence="1" type="ORF">H2LOC_005825</name>
</gene>
<dbReference type="Proteomes" id="UP000309061">
    <property type="component" value="Chromosome"/>
</dbReference>
<dbReference type="PROSITE" id="PS51257">
    <property type="entry name" value="PROKAR_LIPOPROTEIN"/>
    <property type="match status" value="1"/>
</dbReference>
<dbReference type="OrthoDB" id="8456073at2"/>
<evidence type="ECO:0000313" key="2">
    <source>
        <dbReference type="Proteomes" id="UP000309061"/>
    </source>
</evidence>
<proteinExistence type="predicted"/>
<dbReference type="AlphaFoldDB" id="A0A6B8KFP1"/>